<comment type="caution">
    <text evidence="18">The sequence shown here is derived from an EMBL/GenBank/DDBJ whole genome shotgun (WGS) entry which is preliminary data.</text>
</comment>
<keyword evidence="3" id="KW-0813">Transport</keyword>
<keyword evidence="19" id="KW-1185">Reference proteome</keyword>
<evidence type="ECO:0000256" key="7">
    <source>
        <dbReference type="ARBA" id="ARBA00022729"/>
    </source>
</evidence>
<evidence type="ECO:0000256" key="10">
    <source>
        <dbReference type="ARBA" id="ARBA00023114"/>
    </source>
</evidence>
<dbReference type="GO" id="GO:0015288">
    <property type="term" value="F:porin activity"/>
    <property type="evidence" value="ECO:0007669"/>
    <property type="project" value="UniProtKB-KW"/>
</dbReference>
<dbReference type="Proteomes" id="UP000051950">
    <property type="component" value="Unassembled WGS sequence"/>
</dbReference>
<evidence type="ECO:0000259" key="16">
    <source>
        <dbReference type="Pfam" id="PF02563"/>
    </source>
</evidence>
<evidence type="ECO:0000256" key="2">
    <source>
        <dbReference type="ARBA" id="ARBA00009450"/>
    </source>
</evidence>
<accession>A0A0T5VK72</accession>
<dbReference type="GO" id="GO:0046930">
    <property type="term" value="C:pore complex"/>
    <property type="evidence" value="ECO:0007669"/>
    <property type="project" value="UniProtKB-KW"/>
</dbReference>
<keyword evidence="6 15" id="KW-0812">Transmembrane</keyword>
<dbReference type="Pfam" id="PF02563">
    <property type="entry name" value="Poly_export"/>
    <property type="match status" value="1"/>
</dbReference>
<evidence type="ECO:0000256" key="15">
    <source>
        <dbReference type="SAM" id="Phobius"/>
    </source>
</evidence>
<dbReference type="AlphaFoldDB" id="A0A0T5VK72"/>
<proteinExistence type="inferred from homology"/>
<keyword evidence="5 18" id="KW-0762">Sugar transport</keyword>
<dbReference type="EMBL" id="LMZQ01000023">
    <property type="protein sequence ID" value="KRT14177.1"/>
    <property type="molecule type" value="Genomic_DNA"/>
</dbReference>
<dbReference type="PANTHER" id="PTHR33619:SF3">
    <property type="entry name" value="POLYSACCHARIDE EXPORT PROTEIN GFCE-RELATED"/>
    <property type="match status" value="1"/>
</dbReference>
<keyword evidence="11 15" id="KW-0472">Membrane</keyword>
<evidence type="ECO:0000256" key="4">
    <source>
        <dbReference type="ARBA" id="ARBA00022452"/>
    </source>
</evidence>
<evidence type="ECO:0000256" key="9">
    <source>
        <dbReference type="ARBA" id="ARBA00023065"/>
    </source>
</evidence>
<keyword evidence="4" id="KW-1134">Transmembrane beta strand</keyword>
<keyword evidence="12" id="KW-0564">Palmitate</keyword>
<feature type="transmembrane region" description="Helical" evidence="15">
    <location>
        <begin position="231"/>
        <end position="250"/>
    </location>
</feature>
<dbReference type="OrthoDB" id="662756at2"/>
<dbReference type="InterPro" id="IPR049712">
    <property type="entry name" value="Poly_export"/>
</dbReference>
<keyword evidence="13" id="KW-0998">Cell outer membrane</keyword>
<keyword evidence="14" id="KW-0449">Lipoprotein</keyword>
<evidence type="ECO:0000256" key="6">
    <source>
        <dbReference type="ARBA" id="ARBA00022692"/>
    </source>
</evidence>
<dbReference type="GO" id="GO:0009279">
    <property type="term" value="C:cell outer membrane"/>
    <property type="evidence" value="ECO:0007669"/>
    <property type="project" value="UniProtKB-SubCell"/>
</dbReference>
<dbReference type="Pfam" id="PF22461">
    <property type="entry name" value="SLBB_2"/>
    <property type="match status" value="1"/>
</dbReference>
<evidence type="ECO:0000256" key="13">
    <source>
        <dbReference type="ARBA" id="ARBA00023237"/>
    </source>
</evidence>
<dbReference type="RefSeq" id="WP_057934183.1">
    <property type="nucleotide sequence ID" value="NZ_LMZQ01000023.1"/>
</dbReference>
<evidence type="ECO:0000313" key="19">
    <source>
        <dbReference type="Proteomes" id="UP000051950"/>
    </source>
</evidence>
<sequence>MKKVILFIAIYTGIITGCAPRRDLVYFSNLAKQTSEIKLQGQEVKIQQNDLLSVSINSLNQESNVLFAVNTKNAGAENNYKVEGYRVSKDGMINLPVVGNIRLEGLTIEQAQATISKELDKYVKKPVVDVQLINFKVTVIGEVNRPSTFTVQGDNINLLEALGMAGDMTVYGKRENILVIRQQDGQRVMKRLNLNNQDVMDSPFFYLKQNDVVYVEPDKSKAIEYSPNTRIMPVVIASISAVAVLITAVLRR</sequence>
<keyword evidence="8" id="KW-0625">Polysaccharide transport</keyword>
<keyword evidence="15" id="KW-1133">Transmembrane helix</keyword>
<dbReference type="InterPro" id="IPR054765">
    <property type="entry name" value="SLBB_dom"/>
</dbReference>
<evidence type="ECO:0000256" key="14">
    <source>
        <dbReference type="ARBA" id="ARBA00023288"/>
    </source>
</evidence>
<evidence type="ECO:0000256" key="11">
    <source>
        <dbReference type="ARBA" id="ARBA00023136"/>
    </source>
</evidence>
<keyword evidence="7" id="KW-0732">Signal</keyword>
<dbReference type="Gene3D" id="3.10.560.10">
    <property type="entry name" value="Outer membrane lipoprotein wza domain like"/>
    <property type="match status" value="1"/>
</dbReference>
<evidence type="ECO:0000256" key="8">
    <source>
        <dbReference type="ARBA" id="ARBA00023047"/>
    </source>
</evidence>
<organism evidence="18 19">
    <name type="scientific">Pedobacter ginsenosidimutans</name>
    <dbReference type="NCBI Taxonomy" id="687842"/>
    <lineage>
        <taxon>Bacteria</taxon>
        <taxon>Pseudomonadati</taxon>
        <taxon>Bacteroidota</taxon>
        <taxon>Sphingobacteriia</taxon>
        <taxon>Sphingobacteriales</taxon>
        <taxon>Sphingobacteriaceae</taxon>
        <taxon>Pedobacter</taxon>
    </lineage>
</organism>
<gene>
    <name evidence="18" type="ORF">ASU31_20765</name>
</gene>
<dbReference type="GO" id="GO:0015159">
    <property type="term" value="F:polysaccharide transmembrane transporter activity"/>
    <property type="evidence" value="ECO:0007669"/>
    <property type="project" value="InterPro"/>
</dbReference>
<comment type="similarity">
    <text evidence="2">Belongs to the BexD/CtrA/VexA family.</text>
</comment>
<name>A0A0T5VK72_9SPHI</name>
<comment type="subcellular location">
    <subcellularLocation>
        <location evidence="1">Cell outer membrane</location>
        <topology evidence="1">Multi-pass membrane protein</topology>
    </subcellularLocation>
</comment>
<dbReference type="InterPro" id="IPR003715">
    <property type="entry name" value="Poly_export_N"/>
</dbReference>
<evidence type="ECO:0000313" key="18">
    <source>
        <dbReference type="EMBL" id="KRT14177.1"/>
    </source>
</evidence>
<evidence type="ECO:0000259" key="17">
    <source>
        <dbReference type="Pfam" id="PF22461"/>
    </source>
</evidence>
<dbReference type="Gene3D" id="3.30.1950.10">
    <property type="entry name" value="wza like domain"/>
    <property type="match status" value="1"/>
</dbReference>
<protein>
    <submittedName>
        <fullName evidence="18">Sugar transporter</fullName>
    </submittedName>
</protein>
<dbReference type="PANTHER" id="PTHR33619">
    <property type="entry name" value="POLYSACCHARIDE EXPORT PROTEIN GFCE-RELATED"/>
    <property type="match status" value="1"/>
</dbReference>
<keyword evidence="10" id="KW-0626">Porin</keyword>
<evidence type="ECO:0000256" key="1">
    <source>
        <dbReference type="ARBA" id="ARBA00004571"/>
    </source>
</evidence>
<dbReference type="STRING" id="687842.ASU31_20765"/>
<evidence type="ECO:0000256" key="5">
    <source>
        <dbReference type="ARBA" id="ARBA00022597"/>
    </source>
</evidence>
<dbReference type="PROSITE" id="PS51257">
    <property type="entry name" value="PROKAR_LIPOPROTEIN"/>
    <property type="match status" value="1"/>
</dbReference>
<dbReference type="GO" id="GO:0006811">
    <property type="term" value="P:monoatomic ion transport"/>
    <property type="evidence" value="ECO:0007669"/>
    <property type="project" value="UniProtKB-KW"/>
</dbReference>
<reference evidence="18 19" key="1">
    <citation type="submission" date="2015-11" db="EMBL/GenBank/DDBJ databases">
        <title>Sequence of Pedobacter ginsenosidimutans.</title>
        <authorList>
            <person name="Carson E."/>
            <person name="Keyser V."/>
            <person name="Newman J."/>
            <person name="Miller J."/>
        </authorList>
    </citation>
    <scope>NUCLEOTIDE SEQUENCE [LARGE SCALE GENOMIC DNA]</scope>
    <source>
        <strain evidence="18 19">KACC 14530</strain>
    </source>
</reference>
<feature type="domain" description="SLBB" evidence="17">
    <location>
        <begin position="136"/>
        <end position="215"/>
    </location>
</feature>
<evidence type="ECO:0000256" key="3">
    <source>
        <dbReference type="ARBA" id="ARBA00022448"/>
    </source>
</evidence>
<evidence type="ECO:0000256" key="12">
    <source>
        <dbReference type="ARBA" id="ARBA00023139"/>
    </source>
</evidence>
<keyword evidence="9" id="KW-0406">Ion transport</keyword>
<feature type="domain" description="Polysaccharide export protein N-terminal" evidence="16">
    <location>
        <begin position="41"/>
        <end position="132"/>
    </location>
</feature>